<keyword evidence="2" id="KW-1185">Reference proteome</keyword>
<gene>
    <name evidence="1" type="ORF">J41TS12_08170</name>
</gene>
<accession>A0A919XPE5</accession>
<dbReference type="Proteomes" id="UP000681162">
    <property type="component" value="Unassembled WGS sequence"/>
</dbReference>
<dbReference type="AlphaFoldDB" id="A0A919XPE5"/>
<evidence type="ECO:0000313" key="2">
    <source>
        <dbReference type="Proteomes" id="UP000681162"/>
    </source>
</evidence>
<proteinExistence type="predicted"/>
<organism evidence="1 2">
    <name type="scientific">Paenibacillus antibioticophila</name>
    <dbReference type="NCBI Taxonomy" id="1274374"/>
    <lineage>
        <taxon>Bacteria</taxon>
        <taxon>Bacillati</taxon>
        <taxon>Bacillota</taxon>
        <taxon>Bacilli</taxon>
        <taxon>Bacillales</taxon>
        <taxon>Paenibacillaceae</taxon>
        <taxon>Paenibacillus</taxon>
    </lineage>
</organism>
<dbReference type="EMBL" id="BORR01000002">
    <property type="protein sequence ID" value="GIO35956.1"/>
    <property type="molecule type" value="Genomic_DNA"/>
</dbReference>
<protein>
    <submittedName>
        <fullName evidence="1">Uncharacterized protein</fullName>
    </submittedName>
</protein>
<name>A0A919XPE5_9BACL</name>
<dbReference type="RefSeq" id="WP_212938325.1">
    <property type="nucleotide sequence ID" value="NZ_BORR01000002.1"/>
</dbReference>
<comment type="caution">
    <text evidence="1">The sequence shown here is derived from an EMBL/GenBank/DDBJ whole genome shotgun (WGS) entry which is preliminary data.</text>
</comment>
<sequence>MIAVNKLSFFIEYSYSKQIERFFGQYDIQVISPEKGVRTSEIRYQIPISFDPKENMKEKIEEIMNRLLNLFPIDRIGEAICFEYSNEDYDQAPFFTLYSTGNSVSANIIDNQSEMSTPTFCEACSLKERRLESSFLLDTSKLKNRYMINVDGMFWVVSEKMAELMSEWKITGYYLEEVVHRGKVDEKLPAYQLIINNSLPPFSPNVNYYYFVSEPEERCDVCGVRGKISYPYIYSKSDIENCSDDLYVLNEWNSNGSYVYHPLILSQRFRKLLLEHRITRDVRSLYESTYGPKDWFMEPVFIDNY</sequence>
<evidence type="ECO:0000313" key="1">
    <source>
        <dbReference type="EMBL" id="GIO35956.1"/>
    </source>
</evidence>
<reference evidence="1 2" key="1">
    <citation type="submission" date="2021-03" db="EMBL/GenBank/DDBJ databases">
        <title>Antimicrobial resistance genes in bacteria isolated from Japanese honey, and their potential for conferring macrolide and lincosamide resistance in the American foulbrood pathogen Paenibacillus larvae.</title>
        <authorList>
            <person name="Okamoto M."/>
            <person name="Kumagai M."/>
            <person name="Kanamori H."/>
            <person name="Takamatsu D."/>
        </authorList>
    </citation>
    <scope>NUCLEOTIDE SEQUENCE [LARGE SCALE GENOMIC DNA]</scope>
    <source>
        <strain evidence="1 2">J41TS12</strain>
    </source>
</reference>